<feature type="transmembrane region" description="Helical" evidence="1">
    <location>
        <begin position="96"/>
        <end position="122"/>
    </location>
</feature>
<evidence type="ECO:0000313" key="3">
    <source>
        <dbReference type="Proteomes" id="UP001163046"/>
    </source>
</evidence>
<dbReference type="OrthoDB" id="5960614at2759"/>
<dbReference type="Proteomes" id="UP001163046">
    <property type="component" value="Unassembled WGS sequence"/>
</dbReference>
<gene>
    <name evidence="2" type="ORF">OS493_003991</name>
</gene>
<name>A0A9X0D631_9CNID</name>
<evidence type="ECO:0000256" key="1">
    <source>
        <dbReference type="SAM" id="Phobius"/>
    </source>
</evidence>
<organism evidence="2 3">
    <name type="scientific">Desmophyllum pertusum</name>
    <dbReference type="NCBI Taxonomy" id="174260"/>
    <lineage>
        <taxon>Eukaryota</taxon>
        <taxon>Metazoa</taxon>
        <taxon>Cnidaria</taxon>
        <taxon>Anthozoa</taxon>
        <taxon>Hexacorallia</taxon>
        <taxon>Scleractinia</taxon>
        <taxon>Caryophylliina</taxon>
        <taxon>Caryophylliidae</taxon>
        <taxon>Desmophyllum</taxon>
    </lineage>
</organism>
<accession>A0A9X0D631</accession>
<comment type="caution">
    <text evidence="2">The sequence shown here is derived from an EMBL/GenBank/DDBJ whole genome shotgun (WGS) entry which is preliminary data.</text>
</comment>
<keyword evidence="1" id="KW-0472">Membrane</keyword>
<keyword evidence="3" id="KW-1185">Reference proteome</keyword>
<feature type="transmembrane region" description="Helical" evidence="1">
    <location>
        <begin position="66"/>
        <end position="84"/>
    </location>
</feature>
<reference evidence="2" key="1">
    <citation type="submission" date="2023-01" db="EMBL/GenBank/DDBJ databases">
        <title>Genome assembly of the deep-sea coral Lophelia pertusa.</title>
        <authorList>
            <person name="Herrera S."/>
            <person name="Cordes E."/>
        </authorList>
    </citation>
    <scope>NUCLEOTIDE SEQUENCE</scope>
    <source>
        <strain evidence="2">USNM1676648</strain>
        <tissue evidence="2">Polyp</tissue>
    </source>
</reference>
<dbReference type="AlphaFoldDB" id="A0A9X0D631"/>
<protein>
    <submittedName>
        <fullName evidence="2">Uncharacterized protein</fullName>
    </submittedName>
</protein>
<proteinExistence type="predicted"/>
<evidence type="ECO:0000313" key="2">
    <source>
        <dbReference type="EMBL" id="KAJ7387028.1"/>
    </source>
</evidence>
<keyword evidence="1" id="KW-0812">Transmembrane</keyword>
<dbReference type="EMBL" id="MU825874">
    <property type="protein sequence ID" value="KAJ7387028.1"/>
    <property type="molecule type" value="Genomic_DNA"/>
</dbReference>
<sequence length="128" mass="14541">MLLNVVFYFFFTKMTLKQLLPADTGKDDQITELSEWMLRMVGSMICVQIALLIAGIGWGDTISRKIIYWGMLTGILLVAIQAAFVHSMSEWHAINIAIVALASSFGLFRVITLIFNPAWWLWVPDPNY</sequence>
<feature type="transmembrane region" description="Helical" evidence="1">
    <location>
        <begin position="36"/>
        <end position="59"/>
    </location>
</feature>
<keyword evidence="1" id="KW-1133">Transmembrane helix</keyword>